<dbReference type="EMBL" id="CAMPGE010023605">
    <property type="protein sequence ID" value="CAI2381525.1"/>
    <property type="molecule type" value="Genomic_DNA"/>
</dbReference>
<sequence>MNHRRSVLQKRSDLTESKYHDKVYNNYLPKKLNHSNSPSDYSDSVYGYKKILIPSPEELNSTSLTKYFQNGSQRTSEKPQQEVQKVPQKAPKTANQRTEITEKVKFVSLSIKSMAAFEKIAKKTKKGIKRRRKPNFQNKDLQQKVKAFNNAKRTEDQNNRESSGFGLGFKVQKLDPSSFDTAVKRPKMNFFKTSTFPHIKYDSTQSNWKERQKSTEIFKQSNLSNTMGKSTVKDPSQTIFEGFLAGNEEAFQRKTAKGIQSCRIIDFCPNMNVVNGLKNLISKRSDNLKNPSKLPENGSSYFVYTKTSSMKEPDFIQKGASHLKSESALGSFKETDPFRSTHCRESHKRNKSMNSLNMKTKKIIDISRK</sequence>
<name>A0AAD1XYQ4_EUPCR</name>
<evidence type="ECO:0000256" key="1">
    <source>
        <dbReference type="SAM" id="MobiDB-lite"/>
    </source>
</evidence>
<reference evidence="2" key="1">
    <citation type="submission" date="2023-07" db="EMBL/GenBank/DDBJ databases">
        <authorList>
            <consortium name="AG Swart"/>
            <person name="Singh M."/>
            <person name="Singh A."/>
            <person name="Seah K."/>
            <person name="Emmerich C."/>
        </authorList>
    </citation>
    <scope>NUCLEOTIDE SEQUENCE</scope>
    <source>
        <strain evidence="2">DP1</strain>
    </source>
</reference>
<proteinExistence type="predicted"/>
<feature type="region of interest" description="Disordered" evidence="1">
    <location>
        <begin position="69"/>
        <end position="96"/>
    </location>
</feature>
<comment type="caution">
    <text evidence="2">The sequence shown here is derived from an EMBL/GenBank/DDBJ whole genome shotgun (WGS) entry which is preliminary data.</text>
</comment>
<keyword evidence="3" id="KW-1185">Reference proteome</keyword>
<gene>
    <name evidence="2" type="ORF">ECRASSUSDP1_LOCUS22981</name>
</gene>
<dbReference type="AlphaFoldDB" id="A0AAD1XYQ4"/>
<accession>A0AAD1XYQ4</accession>
<protein>
    <submittedName>
        <fullName evidence="2">Uncharacterized protein</fullName>
    </submittedName>
</protein>
<organism evidence="2 3">
    <name type="scientific">Euplotes crassus</name>
    <dbReference type="NCBI Taxonomy" id="5936"/>
    <lineage>
        <taxon>Eukaryota</taxon>
        <taxon>Sar</taxon>
        <taxon>Alveolata</taxon>
        <taxon>Ciliophora</taxon>
        <taxon>Intramacronucleata</taxon>
        <taxon>Spirotrichea</taxon>
        <taxon>Hypotrichia</taxon>
        <taxon>Euplotida</taxon>
        <taxon>Euplotidae</taxon>
        <taxon>Moneuplotes</taxon>
    </lineage>
</organism>
<evidence type="ECO:0000313" key="3">
    <source>
        <dbReference type="Proteomes" id="UP001295684"/>
    </source>
</evidence>
<feature type="compositionally biased region" description="Low complexity" evidence="1">
    <location>
        <begin position="81"/>
        <end position="92"/>
    </location>
</feature>
<dbReference type="Proteomes" id="UP001295684">
    <property type="component" value="Unassembled WGS sequence"/>
</dbReference>
<evidence type="ECO:0000313" key="2">
    <source>
        <dbReference type="EMBL" id="CAI2381525.1"/>
    </source>
</evidence>